<evidence type="ECO:0000256" key="4">
    <source>
        <dbReference type="ARBA" id="ARBA00022833"/>
    </source>
</evidence>
<comment type="function">
    <text evidence="6">Putative transcription activator involved in regulating light control of development.</text>
</comment>
<gene>
    <name evidence="9" type="primary">LOC120252599</name>
</gene>
<dbReference type="Pfam" id="PF04434">
    <property type="entry name" value="SWIM"/>
    <property type="match status" value="1"/>
</dbReference>
<protein>
    <recommendedName>
        <fullName evidence="6">Protein FAR1-RELATED SEQUENCE</fullName>
    </recommendedName>
</protein>
<dbReference type="GeneID" id="120252599"/>
<keyword evidence="2 6" id="KW-0479">Metal-binding</keyword>
<keyword evidence="8" id="KW-1185">Reference proteome</keyword>
<feature type="domain" description="SWIM-type" evidence="7">
    <location>
        <begin position="133"/>
        <end position="164"/>
    </location>
</feature>
<evidence type="ECO:0000313" key="9">
    <source>
        <dbReference type="RefSeq" id="XP_039116716.1"/>
    </source>
</evidence>
<dbReference type="PANTHER" id="PTHR31669">
    <property type="entry name" value="PROTEIN FAR1-RELATED SEQUENCE 10-RELATED"/>
    <property type="match status" value="1"/>
</dbReference>
<sequence length="341" mass="39435">MGFPRILRDYFFVRDMSTTQRSESINKFFKGFLRRKMMLMDFVQGVEKALIRRREKEIEVDFKMNNVHPSLMLHMPIEEEASKLYTPAMFAKFQEELLGSLRYKCEKIEENEGIAVYKCWISERDVRLVKICFASSLLVSCTCYKFEFTGLLCRHILKVFVVANVDNIPREYMLKRWIRDAKYGKVFDENDQYIEEDCQAHLTLRYSSVSHEASDIATKGSCSIEVYKVAMHWFRRTREEVEKAIKMQNIEISNSNNGLGSSQQAITSTEVTNHDPPLAKCKGNGKRKKAFWEKNHKKGKSKVVDDGLKGLALNGQELLGQAMRVDLANDSVSYPPTMGEL</sequence>
<proteinExistence type="inferred from homology"/>
<dbReference type="SMART" id="SM00575">
    <property type="entry name" value="ZnF_PMZ"/>
    <property type="match status" value="1"/>
</dbReference>
<dbReference type="PROSITE" id="PS50966">
    <property type="entry name" value="ZF_SWIM"/>
    <property type="match status" value="1"/>
</dbReference>
<keyword evidence="4 6" id="KW-0862">Zinc</keyword>
<dbReference type="GO" id="GO:0008270">
    <property type="term" value="F:zinc ion binding"/>
    <property type="evidence" value="ECO:0007669"/>
    <property type="project" value="UniProtKB-UniRule"/>
</dbReference>
<organism evidence="8 9">
    <name type="scientific">Dioscorea cayennensis subsp. rotundata</name>
    <name type="common">White Guinea yam</name>
    <name type="synonym">Dioscorea rotundata</name>
    <dbReference type="NCBI Taxonomy" id="55577"/>
    <lineage>
        <taxon>Eukaryota</taxon>
        <taxon>Viridiplantae</taxon>
        <taxon>Streptophyta</taxon>
        <taxon>Embryophyta</taxon>
        <taxon>Tracheophyta</taxon>
        <taxon>Spermatophyta</taxon>
        <taxon>Magnoliopsida</taxon>
        <taxon>Liliopsida</taxon>
        <taxon>Dioscoreales</taxon>
        <taxon>Dioscoreaceae</taxon>
        <taxon>Dioscorea</taxon>
    </lineage>
</organism>
<evidence type="ECO:0000313" key="8">
    <source>
        <dbReference type="Proteomes" id="UP001515500"/>
    </source>
</evidence>
<accession>A0AB40AR51</accession>
<evidence type="ECO:0000256" key="5">
    <source>
        <dbReference type="PROSITE-ProRule" id="PRU00325"/>
    </source>
</evidence>
<dbReference type="InterPro" id="IPR006564">
    <property type="entry name" value="Znf_PMZ"/>
</dbReference>
<evidence type="ECO:0000256" key="6">
    <source>
        <dbReference type="RuleBase" id="RU367018"/>
    </source>
</evidence>
<evidence type="ECO:0000256" key="3">
    <source>
        <dbReference type="ARBA" id="ARBA00022771"/>
    </source>
</evidence>
<comment type="subcellular location">
    <subcellularLocation>
        <location evidence="6">Nucleus</location>
    </subcellularLocation>
</comment>
<dbReference type="InterPro" id="IPR007527">
    <property type="entry name" value="Znf_SWIM"/>
</dbReference>
<dbReference type="GO" id="GO:0005634">
    <property type="term" value="C:nucleus"/>
    <property type="evidence" value="ECO:0007669"/>
    <property type="project" value="UniProtKB-SubCell"/>
</dbReference>
<keyword evidence="3 5" id="KW-0863">Zinc-finger</keyword>
<dbReference type="RefSeq" id="XP_039116716.1">
    <property type="nucleotide sequence ID" value="XM_039260782.1"/>
</dbReference>
<reference evidence="9" key="1">
    <citation type="submission" date="2025-08" db="UniProtKB">
        <authorList>
            <consortium name="RefSeq"/>
        </authorList>
    </citation>
    <scope>IDENTIFICATION</scope>
</reference>
<evidence type="ECO:0000259" key="7">
    <source>
        <dbReference type="PROSITE" id="PS50966"/>
    </source>
</evidence>
<name>A0AB40AR51_DIOCR</name>
<dbReference type="AlphaFoldDB" id="A0AB40AR51"/>
<dbReference type="InterPro" id="IPR031052">
    <property type="entry name" value="FHY3/FAR1"/>
</dbReference>
<keyword evidence="6" id="KW-0539">Nucleus</keyword>
<dbReference type="Proteomes" id="UP001515500">
    <property type="component" value="Chromosome 21"/>
</dbReference>
<evidence type="ECO:0000256" key="1">
    <source>
        <dbReference type="ARBA" id="ARBA00005889"/>
    </source>
</evidence>
<evidence type="ECO:0000256" key="2">
    <source>
        <dbReference type="ARBA" id="ARBA00022723"/>
    </source>
</evidence>
<dbReference type="GO" id="GO:0006355">
    <property type="term" value="P:regulation of DNA-templated transcription"/>
    <property type="evidence" value="ECO:0007669"/>
    <property type="project" value="UniProtKB-UniRule"/>
</dbReference>
<dbReference type="PANTHER" id="PTHR31669:SF179">
    <property type="entry name" value="PROTEIN FAR1-RELATED SEQUENCE 5"/>
    <property type="match status" value="1"/>
</dbReference>
<comment type="similarity">
    <text evidence="1 6">Belongs to the FHY3/FAR1 family.</text>
</comment>